<dbReference type="Proteomes" id="UP001165667">
    <property type="component" value="Unassembled WGS sequence"/>
</dbReference>
<dbReference type="InterPro" id="IPR036046">
    <property type="entry name" value="Acylphosphatase-like_dom_sf"/>
</dbReference>
<dbReference type="Pfam" id="PF04940">
    <property type="entry name" value="BLUF"/>
    <property type="match status" value="1"/>
</dbReference>
<feature type="domain" description="BLUF" evidence="1">
    <location>
        <begin position="1"/>
        <end position="94"/>
    </location>
</feature>
<keyword evidence="3" id="KW-1185">Reference proteome</keyword>
<dbReference type="InterPro" id="IPR007024">
    <property type="entry name" value="BLUF_domain"/>
</dbReference>
<protein>
    <submittedName>
        <fullName evidence="2">BLUF domain-containing protein</fullName>
    </submittedName>
</protein>
<gene>
    <name evidence="2" type="ORF">M8523_30995</name>
</gene>
<sequence>MIQVVYASRSAVPLGDQLTMLSAIQAVSYRRNAERSITGFLINDGQLFYQALEGPGSGVAALLDRIRQDPRHSDMRVLAESSIQVRGFAEWSMVSWMRTAATLGIFARHGLSDRLDLRSVQASRVLALARDLQACETAVRRPRSFRASVKPRALATR</sequence>
<comment type="caution">
    <text evidence="2">The sequence shown here is derived from an EMBL/GenBank/DDBJ whole genome shotgun (WGS) entry which is preliminary data.</text>
</comment>
<dbReference type="SMART" id="SM01034">
    <property type="entry name" value="BLUF"/>
    <property type="match status" value="1"/>
</dbReference>
<accession>A0AA42CMA4</accession>
<dbReference type="RefSeq" id="WP_282588722.1">
    <property type="nucleotide sequence ID" value="NZ_JAMOIM010000047.1"/>
</dbReference>
<dbReference type="GO" id="GO:0071949">
    <property type="term" value="F:FAD binding"/>
    <property type="evidence" value="ECO:0007669"/>
    <property type="project" value="InterPro"/>
</dbReference>
<organism evidence="2 3">
    <name type="scientific">Lichenifustis flavocetrariae</name>
    <dbReference type="NCBI Taxonomy" id="2949735"/>
    <lineage>
        <taxon>Bacteria</taxon>
        <taxon>Pseudomonadati</taxon>
        <taxon>Pseudomonadota</taxon>
        <taxon>Alphaproteobacteria</taxon>
        <taxon>Hyphomicrobiales</taxon>
        <taxon>Lichenihabitantaceae</taxon>
        <taxon>Lichenifustis</taxon>
    </lineage>
</organism>
<reference evidence="2" key="1">
    <citation type="submission" date="2022-05" db="EMBL/GenBank/DDBJ databases">
        <authorList>
            <person name="Pankratov T."/>
        </authorList>
    </citation>
    <scope>NUCLEOTIDE SEQUENCE</scope>
    <source>
        <strain evidence="2">BP6-180914</strain>
    </source>
</reference>
<evidence type="ECO:0000313" key="2">
    <source>
        <dbReference type="EMBL" id="MCW6512348.1"/>
    </source>
</evidence>
<dbReference type="AlphaFoldDB" id="A0AA42CMA4"/>
<name>A0AA42CMA4_9HYPH</name>
<evidence type="ECO:0000259" key="1">
    <source>
        <dbReference type="PROSITE" id="PS50925"/>
    </source>
</evidence>
<dbReference type="EMBL" id="JAMOIM010000047">
    <property type="protein sequence ID" value="MCW6512348.1"/>
    <property type="molecule type" value="Genomic_DNA"/>
</dbReference>
<dbReference type="SUPFAM" id="SSF54975">
    <property type="entry name" value="Acylphosphatase/BLUF domain-like"/>
    <property type="match status" value="1"/>
</dbReference>
<evidence type="ECO:0000313" key="3">
    <source>
        <dbReference type="Proteomes" id="UP001165667"/>
    </source>
</evidence>
<proteinExistence type="predicted"/>
<dbReference type="GO" id="GO:0009882">
    <property type="term" value="F:blue light photoreceptor activity"/>
    <property type="evidence" value="ECO:0007669"/>
    <property type="project" value="InterPro"/>
</dbReference>
<dbReference type="Gene3D" id="3.30.70.100">
    <property type="match status" value="1"/>
</dbReference>
<dbReference type="PROSITE" id="PS50925">
    <property type="entry name" value="BLUF"/>
    <property type="match status" value="1"/>
</dbReference>